<dbReference type="SUPFAM" id="SSF52540">
    <property type="entry name" value="P-loop containing nucleoside triphosphate hydrolases"/>
    <property type="match status" value="1"/>
</dbReference>
<feature type="domain" description="DEAD/DEAH-box helicase" evidence="1">
    <location>
        <begin position="45"/>
        <end position="128"/>
    </location>
</feature>
<sequence>MTSPPVPNFIEVCGPKDVFNDKYHESLEHVTVKSQELLGKTPFEWQAHASAAILSGIDCLVVAPTGGGKSLPMILPMLLKEKGFVLILSPLNGLQISQASSANAFNKMGLKAVAVNGQTASKSIFDRVNYQKLLQWV</sequence>
<dbReference type="GO" id="GO:0005524">
    <property type="term" value="F:ATP binding"/>
    <property type="evidence" value="ECO:0007669"/>
    <property type="project" value="InterPro"/>
</dbReference>
<dbReference type="OrthoDB" id="2499463at2759"/>
<dbReference type="STRING" id="1051891.A0A0C3QU69"/>
<dbReference type="Pfam" id="PF00270">
    <property type="entry name" value="DEAD"/>
    <property type="match status" value="1"/>
</dbReference>
<gene>
    <name evidence="2" type="ORF">M407DRAFT_4811</name>
</gene>
<evidence type="ECO:0000259" key="1">
    <source>
        <dbReference type="Pfam" id="PF00270"/>
    </source>
</evidence>
<reference evidence="3" key="2">
    <citation type="submission" date="2015-01" db="EMBL/GenBank/DDBJ databases">
        <title>Evolutionary Origins and Diversification of the Mycorrhizal Mutualists.</title>
        <authorList>
            <consortium name="DOE Joint Genome Institute"/>
            <consortium name="Mycorrhizal Genomics Consortium"/>
            <person name="Kohler A."/>
            <person name="Kuo A."/>
            <person name="Nagy L.G."/>
            <person name="Floudas D."/>
            <person name="Copeland A."/>
            <person name="Barry K.W."/>
            <person name="Cichocki N."/>
            <person name="Veneault-Fourrey C."/>
            <person name="LaButti K."/>
            <person name="Lindquist E.A."/>
            <person name="Lipzen A."/>
            <person name="Lundell T."/>
            <person name="Morin E."/>
            <person name="Murat C."/>
            <person name="Riley R."/>
            <person name="Ohm R."/>
            <person name="Sun H."/>
            <person name="Tunlid A."/>
            <person name="Henrissat B."/>
            <person name="Grigoriev I.V."/>
            <person name="Hibbett D.S."/>
            <person name="Martin F."/>
        </authorList>
    </citation>
    <scope>NUCLEOTIDE SEQUENCE [LARGE SCALE GENOMIC DNA]</scope>
    <source>
        <strain evidence="3">MUT 4182</strain>
    </source>
</reference>
<protein>
    <recommendedName>
        <fullName evidence="1">DEAD/DEAH-box helicase domain-containing protein</fullName>
    </recommendedName>
</protein>
<reference evidence="2 3" key="1">
    <citation type="submission" date="2014-04" db="EMBL/GenBank/DDBJ databases">
        <authorList>
            <consortium name="DOE Joint Genome Institute"/>
            <person name="Kuo A."/>
            <person name="Girlanda M."/>
            <person name="Perotto S."/>
            <person name="Kohler A."/>
            <person name="Nagy L.G."/>
            <person name="Floudas D."/>
            <person name="Copeland A."/>
            <person name="Barry K.W."/>
            <person name="Cichocki N."/>
            <person name="Veneault-Fourrey C."/>
            <person name="LaButti K."/>
            <person name="Lindquist E.A."/>
            <person name="Lipzen A."/>
            <person name="Lundell T."/>
            <person name="Morin E."/>
            <person name="Murat C."/>
            <person name="Sun H."/>
            <person name="Tunlid A."/>
            <person name="Henrissat B."/>
            <person name="Grigoriev I.V."/>
            <person name="Hibbett D.S."/>
            <person name="Martin F."/>
            <person name="Nordberg H.P."/>
            <person name="Cantor M.N."/>
            <person name="Hua S.X."/>
        </authorList>
    </citation>
    <scope>NUCLEOTIDE SEQUENCE [LARGE SCALE GENOMIC DNA]</scope>
    <source>
        <strain evidence="2 3">MUT 4182</strain>
    </source>
</reference>
<dbReference type="GO" id="GO:0003676">
    <property type="term" value="F:nucleic acid binding"/>
    <property type="evidence" value="ECO:0007669"/>
    <property type="project" value="InterPro"/>
</dbReference>
<dbReference type="EMBL" id="KN822959">
    <property type="protein sequence ID" value="KIO31919.1"/>
    <property type="molecule type" value="Genomic_DNA"/>
</dbReference>
<organism evidence="2 3">
    <name type="scientific">Tulasnella calospora MUT 4182</name>
    <dbReference type="NCBI Taxonomy" id="1051891"/>
    <lineage>
        <taxon>Eukaryota</taxon>
        <taxon>Fungi</taxon>
        <taxon>Dikarya</taxon>
        <taxon>Basidiomycota</taxon>
        <taxon>Agaricomycotina</taxon>
        <taxon>Agaricomycetes</taxon>
        <taxon>Cantharellales</taxon>
        <taxon>Tulasnellaceae</taxon>
        <taxon>Tulasnella</taxon>
    </lineage>
</organism>
<proteinExistence type="predicted"/>
<dbReference type="AlphaFoldDB" id="A0A0C3QU69"/>
<dbReference type="HOGENOM" id="CLU_1866606_0_0_1"/>
<dbReference type="Gene3D" id="3.40.50.300">
    <property type="entry name" value="P-loop containing nucleotide triphosphate hydrolases"/>
    <property type="match status" value="1"/>
</dbReference>
<dbReference type="InterPro" id="IPR027417">
    <property type="entry name" value="P-loop_NTPase"/>
</dbReference>
<evidence type="ECO:0000313" key="3">
    <source>
        <dbReference type="Proteomes" id="UP000054248"/>
    </source>
</evidence>
<name>A0A0C3QU69_9AGAM</name>
<accession>A0A0C3QU69</accession>
<dbReference type="Proteomes" id="UP000054248">
    <property type="component" value="Unassembled WGS sequence"/>
</dbReference>
<keyword evidence="3" id="KW-1185">Reference proteome</keyword>
<dbReference type="InterPro" id="IPR011545">
    <property type="entry name" value="DEAD/DEAH_box_helicase_dom"/>
</dbReference>
<evidence type="ECO:0000313" key="2">
    <source>
        <dbReference type="EMBL" id="KIO31919.1"/>
    </source>
</evidence>